<evidence type="ECO:0000256" key="1">
    <source>
        <dbReference type="SAM" id="MobiDB-lite"/>
    </source>
</evidence>
<dbReference type="OrthoDB" id="2442106at2759"/>
<feature type="region of interest" description="Disordered" evidence="1">
    <location>
        <begin position="32"/>
        <end position="54"/>
    </location>
</feature>
<evidence type="ECO:0000313" key="3">
    <source>
        <dbReference type="Proteomes" id="UP000266673"/>
    </source>
</evidence>
<reference evidence="2 3" key="1">
    <citation type="submission" date="2018-06" db="EMBL/GenBank/DDBJ databases">
        <title>Comparative genomics reveals the genomic features of Rhizophagus irregularis, R. cerebriforme, R. diaphanum and Gigaspora rosea, and their symbiotic lifestyle signature.</title>
        <authorList>
            <person name="Morin E."/>
            <person name="San Clemente H."/>
            <person name="Chen E.C.H."/>
            <person name="De La Providencia I."/>
            <person name="Hainaut M."/>
            <person name="Kuo A."/>
            <person name="Kohler A."/>
            <person name="Murat C."/>
            <person name="Tang N."/>
            <person name="Roy S."/>
            <person name="Loubradou J."/>
            <person name="Henrissat B."/>
            <person name="Grigoriev I.V."/>
            <person name="Corradi N."/>
            <person name="Roux C."/>
            <person name="Martin F.M."/>
        </authorList>
    </citation>
    <scope>NUCLEOTIDE SEQUENCE [LARGE SCALE GENOMIC DNA]</scope>
    <source>
        <strain evidence="2 3">DAOM 194757</strain>
    </source>
</reference>
<protein>
    <submittedName>
        <fullName evidence="2">Uncharacterized protein</fullName>
    </submittedName>
</protein>
<keyword evidence="3" id="KW-1185">Reference proteome</keyword>
<evidence type="ECO:0000313" key="2">
    <source>
        <dbReference type="EMBL" id="RIB09333.1"/>
    </source>
</evidence>
<name>A0A397UPK7_9GLOM</name>
<dbReference type="EMBL" id="QKWP01001389">
    <property type="protein sequence ID" value="RIB09333.1"/>
    <property type="molecule type" value="Genomic_DNA"/>
</dbReference>
<proteinExistence type="predicted"/>
<dbReference type="AlphaFoldDB" id="A0A397UPK7"/>
<comment type="caution">
    <text evidence="2">The sequence shown here is derived from an EMBL/GenBank/DDBJ whole genome shotgun (WGS) entry which is preliminary data.</text>
</comment>
<gene>
    <name evidence="2" type="ORF">C2G38_2209233</name>
</gene>
<accession>A0A397UPK7</accession>
<organism evidence="2 3">
    <name type="scientific">Gigaspora rosea</name>
    <dbReference type="NCBI Taxonomy" id="44941"/>
    <lineage>
        <taxon>Eukaryota</taxon>
        <taxon>Fungi</taxon>
        <taxon>Fungi incertae sedis</taxon>
        <taxon>Mucoromycota</taxon>
        <taxon>Glomeromycotina</taxon>
        <taxon>Glomeromycetes</taxon>
        <taxon>Diversisporales</taxon>
        <taxon>Gigasporaceae</taxon>
        <taxon>Gigaspora</taxon>
    </lineage>
</organism>
<dbReference type="Proteomes" id="UP000266673">
    <property type="component" value="Unassembled WGS sequence"/>
</dbReference>
<sequence length="95" mass="10269">MASMFCAISFIKNASNANKYTAGTAVYRASQKDPPISTVPETLNTEPIIDKGKNPSTFDNNININNNFTSLSNTTYPPFDIPTTSPNMSDPSNCS</sequence>